<evidence type="ECO:0000313" key="5">
    <source>
        <dbReference type="Proteomes" id="UP001470230"/>
    </source>
</evidence>
<reference evidence="4 5" key="1">
    <citation type="submission" date="2024-04" db="EMBL/GenBank/DDBJ databases">
        <title>Tritrichomonas musculus Genome.</title>
        <authorList>
            <person name="Alves-Ferreira E."/>
            <person name="Grigg M."/>
            <person name="Lorenzi H."/>
            <person name="Galac M."/>
        </authorList>
    </citation>
    <scope>NUCLEOTIDE SEQUENCE [LARGE SCALE GENOMIC DNA]</scope>
    <source>
        <strain evidence="4 5">EAF2021</strain>
    </source>
</reference>
<organism evidence="4 5">
    <name type="scientific">Tritrichomonas musculus</name>
    <dbReference type="NCBI Taxonomy" id="1915356"/>
    <lineage>
        <taxon>Eukaryota</taxon>
        <taxon>Metamonada</taxon>
        <taxon>Parabasalia</taxon>
        <taxon>Tritrichomonadida</taxon>
        <taxon>Tritrichomonadidae</taxon>
        <taxon>Tritrichomonas</taxon>
    </lineage>
</organism>
<dbReference type="Proteomes" id="UP001470230">
    <property type="component" value="Unassembled WGS sequence"/>
</dbReference>
<sequence length="207" mass="23679">MTDKGNQKAEIFALYLARLRAEEIELEAREQFNQDFQKIIDQSYAKLNNDLELSKNEIQRNAKIDYSVTKNEQRIKKLDAQQKIISEAQEGARKKLRELHDSSSYKKILGKLIYQGAQTLSEKNIRVSVLKSDIDLAKHCIDAYKDEFSELDCTATVDEEHCLDDKLIGGCMLINEAETIRVDNSFEGRLQLATEGCLPKIAEYLNS</sequence>
<dbReference type="EMBL" id="JAPFFF010000001">
    <property type="protein sequence ID" value="KAK8898799.1"/>
    <property type="molecule type" value="Genomic_DNA"/>
</dbReference>
<dbReference type="PANTHER" id="PTHR45715">
    <property type="entry name" value="ATPASE H+-TRANSPORTING V1 SUBUNIT E1A-RELATED"/>
    <property type="match status" value="1"/>
</dbReference>
<accession>A0ABR2L619</accession>
<evidence type="ECO:0000256" key="1">
    <source>
        <dbReference type="ARBA" id="ARBA00005901"/>
    </source>
</evidence>
<keyword evidence="2" id="KW-0813">Transport</keyword>
<dbReference type="Pfam" id="PF01991">
    <property type="entry name" value="vATP-synt_E"/>
    <property type="match status" value="1"/>
</dbReference>
<gene>
    <name evidence="4" type="ORF">M9Y10_001092</name>
</gene>
<name>A0ABR2L619_9EUKA</name>
<keyword evidence="3" id="KW-0406">Ion transport</keyword>
<dbReference type="InterPro" id="IPR002842">
    <property type="entry name" value="ATPase_V1_Esu"/>
</dbReference>
<dbReference type="Gene3D" id="3.30.2320.30">
    <property type="entry name" value="ATP synthase, E subunit, C-terminal"/>
    <property type="match status" value="1"/>
</dbReference>
<proteinExistence type="inferred from homology"/>
<protein>
    <recommendedName>
        <fullName evidence="6">Vacuolar ATP synthase subunit E</fullName>
    </recommendedName>
</protein>
<evidence type="ECO:0000256" key="3">
    <source>
        <dbReference type="ARBA" id="ARBA00023065"/>
    </source>
</evidence>
<comment type="caution">
    <text evidence="4">The sequence shown here is derived from an EMBL/GenBank/DDBJ whole genome shotgun (WGS) entry which is preliminary data.</text>
</comment>
<keyword evidence="5" id="KW-1185">Reference proteome</keyword>
<dbReference type="InterPro" id="IPR038495">
    <property type="entry name" value="ATPase_E_C"/>
</dbReference>
<evidence type="ECO:0000313" key="4">
    <source>
        <dbReference type="EMBL" id="KAK8898799.1"/>
    </source>
</evidence>
<evidence type="ECO:0000256" key="2">
    <source>
        <dbReference type="ARBA" id="ARBA00022448"/>
    </source>
</evidence>
<comment type="similarity">
    <text evidence="1">Belongs to the V-ATPase E subunit family.</text>
</comment>
<evidence type="ECO:0008006" key="6">
    <source>
        <dbReference type="Google" id="ProtNLM"/>
    </source>
</evidence>
<dbReference type="SUPFAM" id="SSF160527">
    <property type="entry name" value="V-type ATPase subunit E-like"/>
    <property type="match status" value="1"/>
</dbReference>